<dbReference type="EMBL" id="BJMU01000014">
    <property type="protein sequence ID" value="GEB83631.1"/>
    <property type="molecule type" value="Genomic_DNA"/>
</dbReference>
<feature type="transmembrane region" description="Helical" evidence="1">
    <location>
        <begin position="198"/>
        <end position="219"/>
    </location>
</feature>
<feature type="transmembrane region" description="Helical" evidence="1">
    <location>
        <begin position="105"/>
        <end position="122"/>
    </location>
</feature>
<feature type="transmembrane region" description="Helical" evidence="1">
    <location>
        <begin position="59"/>
        <end position="76"/>
    </location>
</feature>
<keyword evidence="1" id="KW-1133">Transmembrane helix</keyword>
<feature type="transmembrane region" description="Helical" evidence="1">
    <location>
        <begin position="262"/>
        <end position="287"/>
    </location>
</feature>
<name>A0A4Y3TKX3_9PROT</name>
<gene>
    <name evidence="2" type="ORF">AOR01nite_21080</name>
</gene>
<dbReference type="OrthoDB" id="7560908at2"/>
<organism evidence="2 3">
    <name type="scientific">Acetobacter orleanensis</name>
    <dbReference type="NCBI Taxonomy" id="104099"/>
    <lineage>
        <taxon>Bacteria</taxon>
        <taxon>Pseudomonadati</taxon>
        <taxon>Pseudomonadota</taxon>
        <taxon>Alphaproteobacteria</taxon>
        <taxon>Acetobacterales</taxon>
        <taxon>Acetobacteraceae</taxon>
        <taxon>Acetobacter</taxon>
    </lineage>
</organism>
<feature type="transmembrane region" description="Helical" evidence="1">
    <location>
        <begin position="128"/>
        <end position="147"/>
    </location>
</feature>
<feature type="transmembrane region" description="Helical" evidence="1">
    <location>
        <begin position="176"/>
        <end position="192"/>
    </location>
</feature>
<keyword evidence="1" id="KW-0812">Transmembrane</keyword>
<evidence type="ECO:0000313" key="3">
    <source>
        <dbReference type="Proteomes" id="UP000317617"/>
    </source>
</evidence>
<evidence type="ECO:0000313" key="2">
    <source>
        <dbReference type="EMBL" id="GEB83631.1"/>
    </source>
</evidence>
<feature type="transmembrane region" description="Helical" evidence="1">
    <location>
        <begin position="35"/>
        <end position="53"/>
    </location>
</feature>
<keyword evidence="1" id="KW-0472">Membrane</keyword>
<feature type="transmembrane region" description="Helical" evidence="1">
    <location>
        <begin position="307"/>
        <end position="331"/>
    </location>
</feature>
<comment type="caution">
    <text evidence="2">The sequence shown here is derived from an EMBL/GenBank/DDBJ whole genome shotgun (WGS) entry which is preliminary data.</text>
</comment>
<proteinExistence type="predicted"/>
<reference evidence="2 3" key="1">
    <citation type="submission" date="2019-06" db="EMBL/GenBank/DDBJ databases">
        <title>Whole genome shotgun sequence of Acetobacter orleanensis NBRC 13752.</title>
        <authorList>
            <person name="Hosoyama A."/>
            <person name="Uohara A."/>
            <person name="Ohji S."/>
            <person name="Ichikawa N."/>
        </authorList>
    </citation>
    <scope>NUCLEOTIDE SEQUENCE [LARGE SCALE GENOMIC DNA]</scope>
    <source>
        <strain evidence="2 3">NBRC 13752</strain>
    </source>
</reference>
<evidence type="ECO:0000256" key="1">
    <source>
        <dbReference type="SAM" id="Phobius"/>
    </source>
</evidence>
<sequence length="342" mass="37048">MILEKAAPSGLLFQYDTLLVWKTLTITFRRWRDRLTVAAVLLAGLLVLHLRMASCPWRLAAGIFLAIGFLGALTVLRSAAARLSNHITYGLLAPEALTPSLRRRYLATWCAIGLGSLTALTLIIRPSLLIVCVPGYLAGSVLGFVGLSKGPGSAGPDHAGAFIQKHPFFSRFRRPAAPYAGLVCALGLLAVADCTRLFLPPAFFTPVLMTVATLMLFRLSATDHAVVKFLCQSGSSPLQSIQRTSGDDAAFLLAAGPAAWSLYGWFPAVLILALCVTAGLLKTLWIWTACCHDKKRTDLIMTCETGVLILTGYEEAVLLPAVLAFFLWISYRRAAARTWLMP</sequence>
<dbReference type="AlphaFoldDB" id="A0A4Y3TKX3"/>
<dbReference type="Proteomes" id="UP000317617">
    <property type="component" value="Unassembled WGS sequence"/>
</dbReference>
<accession>A0A4Y3TKX3</accession>
<dbReference type="STRING" id="104099.AD949_03695"/>
<keyword evidence="3" id="KW-1185">Reference proteome</keyword>
<protein>
    <submittedName>
        <fullName evidence="2">Uncharacterized protein</fullName>
    </submittedName>
</protein>
<dbReference type="RefSeq" id="WP_048836211.1">
    <property type="nucleotide sequence ID" value="NZ_BJMU01000014.1"/>
</dbReference>